<comment type="caution">
    <text evidence="9">The sequence shown here is derived from an EMBL/GenBank/DDBJ whole genome shotgun (WGS) entry which is preliminary data.</text>
</comment>
<keyword evidence="5 8" id="KW-1133">Transmembrane helix</keyword>
<evidence type="ECO:0000256" key="6">
    <source>
        <dbReference type="ARBA" id="ARBA00023136"/>
    </source>
</evidence>
<proteinExistence type="inferred from homology"/>
<feature type="transmembrane region" description="Helical" evidence="8">
    <location>
        <begin position="416"/>
        <end position="435"/>
    </location>
</feature>
<feature type="transmembrane region" description="Helical" evidence="8">
    <location>
        <begin position="346"/>
        <end position="367"/>
    </location>
</feature>
<feature type="transmembrane region" description="Helical" evidence="8">
    <location>
        <begin position="447"/>
        <end position="468"/>
    </location>
</feature>
<organism evidence="9 10">
    <name type="scientific">Seminavis robusta</name>
    <dbReference type="NCBI Taxonomy" id="568900"/>
    <lineage>
        <taxon>Eukaryota</taxon>
        <taxon>Sar</taxon>
        <taxon>Stramenopiles</taxon>
        <taxon>Ochrophyta</taxon>
        <taxon>Bacillariophyta</taxon>
        <taxon>Bacillariophyceae</taxon>
        <taxon>Bacillariophycidae</taxon>
        <taxon>Naviculales</taxon>
        <taxon>Naviculaceae</taxon>
        <taxon>Seminavis</taxon>
    </lineage>
</organism>
<feature type="transmembrane region" description="Helical" evidence="8">
    <location>
        <begin position="488"/>
        <end position="507"/>
    </location>
</feature>
<feature type="transmembrane region" description="Helical" evidence="8">
    <location>
        <begin position="284"/>
        <end position="301"/>
    </location>
</feature>
<evidence type="ECO:0000313" key="10">
    <source>
        <dbReference type="Proteomes" id="UP001153069"/>
    </source>
</evidence>
<dbReference type="Proteomes" id="UP001153069">
    <property type="component" value="Unassembled WGS sequence"/>
</dbReference>
<keyword evidence="10" id="KW-1185">Reference proteome</keyword>
<dbReference type="PROSITE" id="PS01116">
    <property type="entry name" value="XANTH_URACIL_PERMASE"/>
    <property type="match status" value="1"/>
</dbReference>
<feature type="compositionally biased region" description="Acidic residues" evidence="7">
    <location>
        <begin position="537"/>
        <end position="552"/>
    </location>
</feature>
<dbReference type="EMBL" id="CAICTM010001741">
    <property type="protein sequence ID" value="CAB9525887.1"/>
    <property type="molecule type" value="Genomic_DNA"/>
</dbReference>
<dbReference type="Pfam" id="PF00860">
    <property type="entry name" value="Xan_ur_permease"/>
    <property type="match status" value="2"/>
</dbReference>
<reference evidence="9" key="1">
    <citation type="submission" date="2020-06" db="EMBL/GenBank/DDBJ databases">
        <authorList>
            <consortium name="Plant Systems Biology data submission"/>
        </authorList>
    </citation>
    <scope>NUCLEOTIDE SEQUENCE</scope>
    <source>
        <strain evidence="9">D6</strain>
    </source>
</reference>
<comment type="subcellular location">
    <subcellularLocation>
        <location evidence="1">Membrane</location>
        <topology evidence="1">Multi-pass membrane protein</topology>
    </subcellularLocation>
</comment>
<feature type="compositionally biased region" description="Basic and acidic residues" evidence="7">
    <location>
        <begin position="522"/>
        <end position="536"/>
    </location>
</feature>
<feature type="transmembrane region" description="Helical" evidence="8">
    <location>
        <begin position="259"/>
        <end position="277"/>
    </location>
</feature>
<keyword evidence="3" id="KW-0813">Transport</keyword>
<keyword evidence="4 8" id="KW-0812">Transmembrane</keyword>
<dbReference type="InterPro" id="IPR006043">
    <property type="entry name" value="NCS2"/>
</dbReference>
<gene>
    <name evidence="9" type="ORF">SEMRO_1743_G294810.1</name>
</gene>
<evidence type="ECO:0000256" key="3">
    <source>
        <dbReference type="ARBA" id="ARBA00022448"/>
    </source>
</evidence>
<evidence type="ECO:0000256" key="2">
    <source>
        <dbReference type="ARBA" id="ARBA00008821"/>
    </source>
</evidence>
<protein>
    <submittedName>
        <fullName evidence="9">Purine permease C1399.01c</fullName>
    </submittedName>
</protein>
<accession>A0A9N8ERJ0</accession>
<evidence type="ECO:0000256" key="7">
    <source>
        <dbReference type="SAM" id="MobiDB-lite"/>
    </source>
</evidence>
<feature type="region of interest" description="Disordered" evidence="7">
    <location>
        <begin position="522"/>
        <end position="557"/>
    </location>
</feature>
<sequence length="568" mass="60504">MMAPTKDNIHEDVNHVEDANSNLNEGIDTVEGGDASFWKSRIVGDYDYGRLCMPRFNPWKKENQEPLPAYGKDSRLAFLVAMFLGFQHSLAAVGGTVLPGILIGMQDPSGQAGSYLVSYALIASGICTFIQIMHTPIPKTNYFLGSGVLCVIATSFAFLPTAQQAIEIQMKEGKTFDEAYGGLLGVFMVGAIFQSAFSFIPGRFLRRIFPAWLAGLGVFLIGLSLVGVGVQQWGGGGHCLAGGDCGVGYSNLPFGSGEYLGLGFFVMTVIIIIELFGSPFMRSCGIAISILLGYLVASLTSDRNGDAYTSMEAVKEAPAVLFLWTKTFPIGFYAPALLPTLFDETVQGGLLADAVNSFLSALAMLLPSTTLSQNIGIISLTKVAARDAGFACAAWMFLYGVFGKFGAFFTSIPLPVLGGCSTFLFANIAVSGIKVMTTHGIDRRSRFIMAVSGAFGIGTIIVPQWFASGNFLDCPAMEDPFARGVCDAVVITLSTGYAVGCLSALLLNTILPADDEEEITEAEGHDLLGKATKSVDDAESAEPSSDESEELAAVEPQEGYYTYEEFSA</sequence>
<name>A0A9N8ERJ0_9STRA</name>
<feature type="transmembrane region" description="Helical" evidence="8">
    <location>
        <begin position="179"/>
        <end position="200"/>
    </location>
</feature>
<feature type="transmembrane region" description="Helical" evidence="8">
    <location>
        <begin position="115"/>
        <end position="133"/>
    </location>
</feature>
<evidence type="ECO:0000256" key="8">
    <source>
        <dbReference type="SAM" id="Phobius"/>
    </source>
</evidence>
<evidence type="ECO:0000256" key="5">
    <source>
        <dbReference type="ARBA" id="ARBA00022989"/>
    </source>
</evidence>
<dbReference type="GO" id="GO:0042907">
    <property type="term" value="F:xanthine transmembrane transporter activity"/>
    <property type="evidence" value="ECO:0007669"/>
    <property type="project" value="TreeGrafter"/>
</dbReference>
<evidence type="ECO:0000256" key="4">
    <source>
        <dbReference type="ARBA" id="ARBA00022692"/>
    </source>
</evidence>
<dbReference type="PANTHER" id="PTHR42810">
    <property type="entry name" value="PURINE PERMEASE C1399.01C-RELATED"/>
    <property type="match status" value="1"/>
</dbReference>
<feature type="transmembrane region" description="Helical" evidence="8">
    <location>
        <begin position="76"/>
        <end position="103"/>
    </location>
</feature>
<feature type="transmembrane region" description="Helical" evidence="8">
    <location>
        <begin position="140"/>
        <end position="159"/>
    </location>
</feature>
<evidence type="ECO:0000256" key="1">
    <source>
        <dbReference type="ARBA" id="ARBA00004141"/>
    </source>
</evidence>
<feature type="transmembrane region" description="Helical" evidence="8">
    <location>
        <begin position="212"/>
        <end position="230"/>
    </location>
</feature>
<dbReference type="OrthoDB" id="37270at2759"/>
<dbReference type="PANTHER" id="PTHR42810:SF2">
    <property type="entry name" value="PURINE PERMEASE C1399.01C-RELATED"/>
    <property type="match status" value="1"/>
</dbReference>
<dbReference type="AlphaFoldDB" id="A0A9N8ERJ0"/>
<dbReference type="GO" id="GO:0005886">
    <property type="term" value="C:plasma membrane"/>
    <property type="evidence" value="ECO:0007669"/>
    <property type="project" value="TreeGrafter"/>
</dbReference>
<comment type="similarity">
    <text evidence="2">Belongs to the nucleobase:cation symporter-2 (NCS2) (TC 2.A.40) family.</text>
</comment>
<keyword evidence="6 8" id="KW-0472">Membrane</keyword>
<dbReference type="InterPro" id="IPR006042">
    <property type="entry name" value="Xan_ur_permease"/>
</dbReference>
<evidence type="ECO:0000313" key="9">
    <source>
        <dbReference type="EMBL" id="CAB9525887.1"/>
    </source>
</evidence>